<dbReference type="STRING" id="1156394.T0RIP4"/>
<evidence type="ECO:0000256" key="5">
    <source>
        <dbReference type="ARBA" id="ARBA00023273"/>
    </source>
</evidence>
<dbReference type="PANTHER" id="PTHR15504">
    <property type="entry name" value="NASOPHARYNGEAL EPITHELIUM SPECIFIC PROTEIN 1"/>
    <property type="match status" value="1"/>
</dbReference>
<organism evidence="11 12">
    <name type="scientific">Saprolegnia diclina (strain VS20)</name>
    <dbReference type="NCBI Taxonomy" id="1156394"/>
    <lineage>
        <taxon>Eukaryota</taxon>
        <taxon>Sar</taxon>
        <taxon>Stramenopiles</taxon>
        <taxon>Oomycota</taxon>
        <taxon>Saprolegniomycetes</taxon>
        <taxon>Saprolegniales</taxon>
        <taxon>Saprolegniaceae</taxon>
        <taxon>Saprolegnia</taxon>
    </lineage>
</organism>
<feature type="coiled-coil region" evidence="8">
    <location>
        <begin position="250"/>
        <end position="277"/>
    </location>
</feature>
<reference evidence="11 12" key="1">
    <citation type="submission" date="2012-04" db="EMBL/GenBank/DDBJ databases">
        <title>The Genome Sequence of Saprolegnia declina VS20.</title>
        <authorList>
            <consortium name="The Broad Institute Genome Sequencing Platform"/>
            <person name="Russ C."/>
            <person name="Nusbaum C."/>
            <person name="Tyler B."/>
            <person name="van West P."/>
            <person name="Dieguez-Uribeondo J."/>
            <person name="de Bruijn I."/>
            <person name="Tripathy S."/>
            <person name="Jiang R."/>
            <person name="Young S.K."/>
            <person name="Zeng Q."/>
            <person name="Gargeya S."/>
            <person name="Fitzgerald M."/>
            <person name="Haas B."/>
            <person name="Abouelleil A."/>
            <person name="Alvarado L."/>
            <person name="Arachchi H.M."/>
            <person name="Berlin A."/>
            <person name="Chapman S.B."/>
            <person name="Goldberg J."/>
            <person name="Griggs A."/>
            <person name="Gujja S."/>
            <person name="Hansen M."/>
            <person name="Howarth C."/>
            <person name="Imamovic A."/>
            <person name="Larimer J."/>
            <person name="McCowen C."/>
            <person name="Montmayeur A."/>
            <person name="Murphy C."/>
            <person name="Neiman D."/>
            <person name="Pearson M."/>
            <person name="Priest M."/>
            <person name="Roberts A."/>
            <person name="Saif S."/>
            <person name="Shea T."/>
            <person name="Sisk P."/>
            <person name="Sykes S."/>
            <person name="Wortman J."/>
            <person name="Nusbaum C."/>
            <person name="Birren B."/>
        </authorList>
    </citation>
    <scope>NUCLEOTIDE SEQUENCE [LARGE SCALE GENOMIC DNA]</scope>
    <source>
        <strain evidence="11 12">VS20</strain>
    </source>
</reference>
<evidence type="ECO:0000256" key="9">
    <source>
        <dbReference type="SAM" id="MobiDB-lite"/>
    </source>
</evidence>
<dbReference type="AlphaFoldDB" id="T0RIP4"/>
<dbReference type="InterPro" id="IPR033253">
    <property type="entry name" value="CFAP45"/>
</dbReference>
<evidence type="ECO:0000256" key="4">
    <source>
        <dbReference type="ARBA" id="ARBA00023069"/>
    </source>
</evidence>
<dbReference type="GeneID" id="19953231"/>
<comment type="subcellular location">
    <subcellularLocation>
        <location evidence="1">Cell projection</location>
        <location evidence="1">Cilium</location>
        <location evidence="1">Flagellum</location>
    </subcellularLocation>
</comment>
<dbReference type="OMA" id="DMYINEV"/>
<keyword evidence="12" id="KW-1185">Reference proteome</keyword>
<feature type="compositionally biased region" description="Basic and acidic residues" evidence="9">
    <location>
        <begin position="37"/>
        <end position="52"/>
    </location>
</feature>
<evidence type="ECO:0000256" key="2">
    <source>
        <dbReference type="ARBA" id="ARBA00022846"/>
    </source>
</evidence>
<dbReference type="VEuPathDB" id="FungiDB:SDRG_12504"/>
<name>T0RIP4_SAPDV</name>
<keyword evidence="3 8" id="KW-0175">Coiled coil</keyword>
<evidence type="ECO:0000256" key="1">
    <source>
        <dbReference type="ARBA" id="ARBA00004230"/>
    </source>
</evidence>
<evidence type="ECO:0000313" key="12">
    <source>
        <dbReference type="Proteomes" id="UP000030762"/>
    </source>
</evidence>
<protein>
    <recommendedName>
        <fullName evidence="7">Cilia- and flagella-associated protein 45</fullName>
    </recommendedName>
</protein>
<evidence type="ECO:0000256" key="8">
    <source>
        <dbReference type="SAM" id="Coils"/>
    </source>
</evidence>
<sequence>MEQVASARTQGTSSSRRYRRLASKESVDDALFGRSVKSRDGDRSRQAGRDIVRGSSNQETEPPPTKKKNVPATIATVLPPHELSRIRGTTRILTDAEREAIAAKKEEDTEKLRIHARARKQHMMERAAEAATRAPKSDIEQIFDAENDAIRKRAAMLKDQAHDSVKLMKTLGARAAAFTIRDEQIKRKHAIEEVEAMQHEKLNVMMEIDRLQGLKRQEEVAEAKRLKRIRDREVLEDQIRERKLAKEAEQKAIEKEAEDMLQKIRDAQRDDERKEKEKFERATRSMEEIKRFNESAMARKAEQARLLALEEEKVVAYQRKKAEDARLREEDEARKRHEAELRCAKLRSTQEKAANEKAQLDELRAKRAVEARERAARDADVAREVKARKEAEELRISREAQAMHRQRSKVQEALQQKQEYESIIHQVDWQKKQFQDKEATDATKRASHRLALQKQIDDKQKLVKEKFVRVQLEGKALKQEYADELAKLERIRIEEVAELEEAGVNPSYLSEMKALDIAKARDR</sequence>
<accession>T0RIP4</accession>
<evidence type="ECO:0000256" key="7">
    <source>
        <dbReference type="ARBA" id="ARBA00034142"/>
    </source>
</evidence>
<dbReference type="Pfam" id="PF13868">
    <property type="entry name" value="TPH"/>
    <property type="match status" value="1"/>
</dbReference>
<keyword evidence="2" id="KW-0282">Flagellum</keyword>
<feature type="region of interest" description="Disordered" evidence="9">
    <location>
        <begin position="1"/>
        <end position="71"/>
    </location>
</feature>
<feature type="compositionally biased region" description="Polar residues" evidence="9">
    <location>
        <begin position="1"/>
        <end position="15"/>
    </location>
</feature>
<keyword evidence="5" id="KW-0966">Cell projection</keyword>
<evidence type="ECO:0000256" key="3">
    <source>
        <dbReference type="ARBA" id="ARBA00023054"/>
    </source>
</evidence>
<dbReference type="OrthoDB" id="1902038at2759"/>
<dbReference type="Proteomes" id="UP000030762">
    <property type="component" value="Unassembled WGS sequence"/>
</dbReference>
<dbReference type="PANTHER" id="PTHR15504:SF0">
    <property type="entry name" value="CILIA- AND FLAGELLA-ASSOCIATED PROTEIN 45"/>
    <property type="match status" value="1"/>
</dbReference>
<comment type="similarity">
    <text evidence="6">Belongs to the CFAP45 family.</text>
</comment>
<proteinExistence type="inferred from homology"/>
<evidence type="ECO:0000259" key="10">
    <source>
        <dbReference type="Pfam" id="PF13868"/>
    </source>
</evidence>
<feature type="coiled-coil region" evidence="8">
    <location>
        <begin position="320"/>
        <end position="373"/>
    </location>
</feature>
<dbReference type="InParanoid" id="T0RIP4"/>
<dbReference type="GO" id="GO:0031514">
    <property type="term" value="C:motile cilium"/>
    <property type="evidence" value="ECO:0007669"/>
    <property type="project" value="UniProtKB-SubCell"/>
</dbReference>
<keyword evidence="4" id="KW-0969">Cilium</keyword>
<evidence type="ECO:0000313" key="11">
    <source>
        <dbReference type="EMBL" id="EQC29732.1"/>
    </source>
</evidence>
<dbReference type="InterPro" id="IPR043597">
    <property type="entry name" value="TPH_dom"/>
</dbReference>
<gene>
    <name evidence="11" type="ORF">SDRG_12504</name>
</gene>
<feature type="domain" description="Trichohyalin-plectin-homology" evidence="10">
    <location>
        <begin position="160"/>
        <end position="504"/>
    </location>
</feature>
<dbReference type="EMBL" id="JH767181">
    <property type="protein sequence ID" value="EQC29732.1"/>
    <property type="molecule type" value="Genomic_DNA"/>
</dbReference>
<dbReference type="RefSeq" id="XP_008616798.1">
    <property type="nucleotide sequence ID" value="XM_008618576.1"/>
</dbReference>
<evidence type="ECO:0000256" key="6">
    <source>
        <dbReference type="ARBA" id="ARBA00034116"/>
    </source>
</evidence>